<dbReference type="SUPFAM" id="SSF52540">
    <property type="entry name" value="P-loop containing nucleoside triphosphate hydrolases"/>
    <property type="match status" value="1"/>
</dbReference>
<dbReference type="GO" id="GO:0016887">
    <property type="term" value="F:ATP hydrolysis activity"/>
    <property type="evidence" value="ECO:0007669"/>
    <property type="project" value="TreeGrafter"/>
</dbReference>
<dbReference type="AlphaFoldDB" id="H5V483"/>
<dbReference type="InterPro" id="IPR003593">
    <property type="entry name" value="AAA+_ATPase"/>
</dbReference>
<evidence type="ECO:0000259" key="4">
    <source>
        <dbReference type="PROSITE" id="PS00662"/>
    </source>
</evidence>
<accession>H5V483</accession>
<dbReference type="SMART" id="SM00382">
    <property type="entry name" value="AAA"/>
    <property type="match status" value="1"/>
</dbReference>
<dbReference type="CDD" id="cd01129">
    <property type="entry name" value="PulE-GspE-like"/>
    <property type="match status" value="1"/>
</dbReference>
<dbReference type="EMBL" id="BAFF01000009">
    <property type="protein sequence ID" value="GAB52791.1"/>
    <property type="molecule type" value="Genomic_DNA"/>
</dbReference>
<protein>
    <submittedName>
        <fullName evidence="5">HofB protein</fullName>
    </submittedName>
</protein>
<comment type="similarity">
    <text evidence="1">Belongs to the GSP E family.</text>
</comment>
<dbReference type="RefSeq" id="WP_002436847.1">
    <property type="nucleotide sequence ID" value="NZ_BAFF01000009.1"/>
</dbReference>
<dbReference type="GeneID" id="92829911"/>
<keyword evidence="6" id="KW-1185">Reference proteome</keyword>
<evidence type="ECO:0000313" key="6">
    <source>
        <dbReference type="Proteomes" id="UP000010297"/>
    </source>
</evidence>
<evidence type="ECO:0000313" key="5">
    <source>
        <dbReference type="EMBL" id="GAB52791.1"/>
    </source>
</evidence>
<dbReference type="InterPro" id="IPR027417">
    <property type="entry name" value="P-loop_NTPase"/>
</dbReference>
<keyword evidence="3" id="KW-0067">ATP-binding</keyword>
<dbReference type="PROSITE" id="PS00662">
    <property type="entry name" value="T2SP_E"/>
    <property type="match status" value="1"/>
</dbReference>
<dbReference type="Pfam" id="PF00437">
    <property type="entry name" value="T2SSE"/>
    <property type="match status" value="1"/>
</dbReference>
<sequence>MNQDFLLALCKRHQAQLLEITDDRVRIAVTGSPDANLLDALRFATHRQIDIECWTAEQLEKHQHQQQSAYDVTDENTSAVAWLDETLLQALRRRASDIHIEPGEDAFRVRLRIDGVLHPLSALPLNTALGVMARLKVLGELDIAERRLPQDGQFSVRLADQTVSFRLSTLPCRTGEKAVLRLLEQNDRPLTLDSLGMLAVQQADFYRAISAPQGLILVTGPTGSGKTLTLYSALGELNSPEINLCSVEDPVEIPLPGLNQTQVNLKAGLDFQTVLRALLRQDPDVVMVGEIRDGETAEIAIKAAQTGHLVLSTLHTNSTVETITRLEQMGIARWMLASALEIIIAQRLVRRLCPHCRVPSPEPLPLPEGLCPQPIYPWEARGCPHCYSGFYGRVALFEVLTLEQDLRQAITDGASAQRIEQLAQERGMVTMFGHGLHAVEQGLTTLAEIYRVLGVPHE</sequence>
<proteinExistence type="inferred from homology"/>
<dbReference type="InterPro" id="IPR001482">
    <property type="entry name" value="T2SS/T4SS_dom"/>
</dbReference>
<feature type="domain" description="Bacterial type II secretion system protein E" evidence="4">
    <location>
        <begin position="279"/>
        <end position="293"/>
    </location>
</feature>
<organism evidence="5 6">
    <name type="scientific">Atlantibacter hermannii NBRC 105704</name>
    <dbReference type="NCBI Taxonomy" id="1115512"/>
    <lineage>
        <taxon>Bacteria</taxon>
        <taxon>Pseudomonadati</taxon>
        <taxon>Pseudomonadota</taxon>
        <taxon>Gammaproteobacteria</taxon>
        <taxon>Enterobacterales</taxon>
        <taxon>Enterobacteriaceae</taxon>
        <taxon>Atlantibacter</taxon>
    </lineage>
</organism>
<keyword evidence="2" id="KW-0547">Nucleotide-binding</keyword>
<evidence type="ECO:0000256" key="3">
    <source>
        <dbReference type="ARBA" id="ARBA00022840"/>
    </source>
</evidence>
<comment type="caution">
    <text evidence="5">The sequence shown here is derived from an EMBL/GenBank/DDBJ whole genome shotgun (WGS) entry which is preliminary data.</text>
</comment>
<dbReference type="GO" id="GO:0005886">
    <property type="term" value="C:plasma membrane"/>
    <property type="evidence" value="ECO:0007669"/>
    <property type="project" value="TreeGrafter"/>
</dbReference>
<name>H5V483_ATLHE</name>
<dbReference type="eggNOG" id="COG2804">
    <property type="taxonomic scope" value="Bacteria"/>
</dbReference>
<reference evidence="5 6" key="1">
    <citation type="submission" date="2012-02" db="EMBL/GenBank/DDBJ databases">
        <title>Whole genome shotgun sequence of Escherichia hermannii NBRC 105704.</title>
        <authorList>
            <person name="Yoshida I."/>
            <person name="Hosoyama A."/>
            <person name="Tsuchikane K."/>
            <person name="Katsumata H."/>
            <person name="Yamazaki S."/>
            <person name="Fujita N."/>
        </authorList>
    </citation>
    <scope>NUCLEOTIDE SEQUENCE [LARGE SCALE GENOMIC DNA]</scope>
    <source>
        <strain evidence="5 6">NBRC 105704</strain>
    </source>
</reference>
<dbReference type="Gene3D" id="3.30.450.90">
    <property type="match status" value="1"/>
</dbReference>
<evidence type="ECO:0000256" key="1">
    <source>
        <dbReference type="ARBA" id="ARBA00006611"/>
    </source>
</evidence>
<dbReference type="PANTHER" id="PTHR30258:SF1">
    <property type="entry name" value="PROTEIN TRANSPORT PROTEIN HOFB HOMOLOG"/>
    <property type="match status" value="1"/>
</dbReference>
<dbReference type="GO" id="GO:0005524">
    <property type="term" value="F:ATP binding"/>
    <property type="evidence" value="ECO:0007669"/>
    <property type="project" value="UniProtKB-KW"/>
</dbReference>
<dbReference type="NCBIfam" id="NF007755">
    <property type="entry name" value="PRK10436.1"/>
    <property type="match status" value="1"/>
</dbReference>
<dbReference type="PANTHER" id="PTHR30258">
    <property type="entry name" value="TYPE II SECRETION SYSTEM PROTEIN GSPE-RELATED"/>
    <property type="match status" value="1"/>
</dbReference>
<gene>
    <name evidence="5" type="primary">hofB</name>
    <name evidence="5" type="ORF">EH105704_09_00160</name>
</gene>
<dbReference type="Gene3D" id="3.40.50.300">
    <property type="entry name" value="P-loop containing nucleotide triphosphate hydrolases"/>
    <property type="match status" value="1"/>
</dbReference>
<dbReference type="Proteomes" id="UP000010297">
    <property type="component" value="Unassembled WGS sequence"/>
</dbReference>
<evidence type="ECO:0000256" key="2">
    <source>
        <dbReference type="ARBA" id="ARBA00022741"/>
    </source>
</evidence>